<reference evidence="2 3" key="1">
    <citation type="submission" date="2023-11" db="EMBL/GenBank/DDBJ databases">
        <title>Halocaridina rubra genome assembly.</title>
        <authorList>
            <person name="Smith C."/>
        </authorList>
    </citation>
    <scope>NUCLEOTIDE SEQUENCE [LARGE SCALE GENOMIC DNA]</scope>
    <source>
        <strain evidence="2">EP-1</strain>
        <tissue evidence="2">Whole</tissue>
    </source>
</reference>
<organism evidence="2 3">
    <name type="scientific">Halocaridina rubra</name>
    <name type="common">Hawaiian red shrimp</name>
    <dbReference type="NCBI Taxonomy" id="373956"/>
    <lineage>
        <taxon>Eukaryota</taxon>
        <taxon>Metazoa</taxon>
        <taxon>Ecdysozoa</taxon>
        <taxon>Arthropoda</taxon>
        <taxon>Crustacea</taxon>
        <taxon>Multicrustacea</taxon>
        <taxon>Malacostraca</taxon>
        <taxon>Eumalacostraca</taxon>
        <taxon>Eucarida</taxon>
        <taxon>Decapoda</taxon>
        <taxon>Pleocyemata</taxon>
        <taxon>Caridea</taxon>
        <taxon>Atyoidea</taxon>
        <taxon>Atyidae</taxon>
        <taxon>Halocaridina</taxon>
    </lineage>
</organism>
<evidence type="ECO:0000256" key="1">
    <source>
        <dbReference type="SAM" id="MobiDB-lite"/>
    </source>
</evidence>
<proteinExistence type="predicted"/>
<keyword evidence="3" id="KW-1185">Reference proteome</keyword>
<sequence length="80" mass="9402">MADKKTPHNQARTPRIDCDGGNEFYDEEPHEQSCHSKESTKRWMEDDYVYEGNVERGMQTDGKKVRDRRYILLGAIIAQR</sequence>
<dbReference type="AlphaFoldDB" id="A0AAN9A119"/>
<protein>
    <submittedName>
        <fullName evidence="2">Uncharacterized protein</fullName>
    </submittedName>
</protein>
<feature type="compositionally biased region" description="Basic and acidic residues" evidence="1">
    <location>
        <begin position="30"/>
        <end position="39"/>
    </location>
</feature>
<dbReference type="EMBL" id="JAXCGZ010015343">
    <property type="protein sequence ID" value="KAK7070494.1"/>
    <property type="molecule type" value="Genomic_DNA"/>
</dbReference>
<feature type="region of interest" description="Disordered" evidence="1">
    <location>
        <begin position="1"/>
        <end position="39"/>
    </location>
</feature>
<comment type="caution">
    <text evidence="2">The sequence shown here is derived from an EMBL/GenBank/DDBJ whole genome shotgun (WGS) entry which is preliminary data.</text>
</comment>
<evidence type="ECO:0000313" key="2">
    <source>
        <dbReference type="EMBL" id="KAK7070494.1"/>
    </source>
</evidence>
<evidence type="ECO:0000313" key="3">
    <source>
        <dbReference type="Proteomes" id="UP001381693"/>
    </source>
</evidence>
<dbReference type="Proteomes" id="UP001381693">
    <property type="component" value="Unassembled WGS sequence"/>
</dbReference>
<name>A0AAN9A119_HALRR</name>
<accession>A0AAN9A119</accession>
<gene>
    <name evidence="2" type="ORF">SK128_001625</name>
</gene>